<dbReference type="Pfam" id="PF04545">
    <property type="entry name" value="Sigma70_r4"/>
    <property type="match status" value="1"/>
</dbReference>
<sequence>MAKQDQEILNTKPLSIRSIYDAYAGMLLGYIFEVVKDHKIAEHYLVKTFCRIAEKFNETDWGETNISCQLRRFAKNELVDFYKLAEDYEIPAHNRSATLQNVYLNQMTDEQKLVFCNIYYGRITTAQLAAEIKKPEAEVKQLLKEAFAVIRRLHER</sequence>
<dbReference type="Proteomes" id="UP001500841">
    <property type="component" value="Unassembled WGS sequence"/>
</dbReference>
<proteinExistence type="predicted"/>
<dbReference type="RefSeq" id="WP_345100734.1">
    <property type="nucleotide sequence ID" value="NZ_BAABCV010000001.1"/>
</dbReference>
<protein>
    <recommendedName>
        <fullName evidence="1">RNA polymerase sigma-70 region 4 domain-containing protein</fullName>
    </recommendedName>
</protein>
<organism evidence="2 3">
    <name type="scientific">Mucilaginibacter panaciglaebae</name>
    <dbReference type="NCBI Taxonomy" id="502331"/>
    <lineage>
        <taxon>Bacteria</taxon>
        <taxon>Pseudomonadati</taxon>
        <taxon>Bacteroidota</taxon>
        <taxon>Sphingobacteriia</taxon>
        <taxon>Sphingobacteriales</taxon>
        <taxon>Sphingobacteriaceae</taxon>
        <taxon>Mucilaginibacter</taxon>
    </lineage>
</organism>
<dbReference type="InterPro" id="IPR013324">
    <property type="entry name" value="RNA_pol_sigma_r3/r4-like"/>
</dbReference>
<dbReference type="InterPro" id="IPR007630">
    <property type="entry name" value="RNA_pol_sigma70_r4"/>
</dbReference>
<dbReference type="SUPFAM" id="SSF88659">
    <property type="entry name" value="Sigma3 and sigma4 domains of RNA polymerase sigma factors"/>
    <property type="match status" value="1"/>
</dbReference>
<feature type="domain" description="RNA polymerase sigma-70 region 4" evidence="1">
    <location>
        <begin position="104"/>
        <end position="151"/>
    </location>
</feature>
<accession>A0ABP7WCI5</accession>
<gene>
    <name evidence="2" type="ORF">GCM10022392_03800</name>
</gene>
<evidence type="ECO:0000313" key="3">
    <source>
        <dbReference type="Proteomes" id="UP001500841"/>
    </source>
</evidence>
<dbReference type="Gene3D" id="1.10.1740.10">
    <property type="match status" value="1"/>
</dbReference>
<evidence type="ECO:0000313" key="2">
    <source>
        <dbReference type="EMBL" id="GAA4086108.1"/>
    </source>
</evidence>
<keyword evidence="3" id="KW-1185">Reference proteome</keyword>
<comment type="caution">
    <text evidence="2">The sequence shown here is derived from an EMBL/GenBank/DDBJ whole genome shotgun (WGS) entry which is preliminary data.</text>
</comment>
<name>A0ABP7WCI5_9SPHI</name>
<dbReference type="EMBL" id="BAABCV010000001">
    <property type="protein sequence ID" value="GAA4086108.1"/>
    <property type="molecule type" value="Genomic_DNA"/>
</dbReference>
<evidence type="ECO:0000259" key="1">
    <source>
        <dbReference type="Pfam" id="PF04545"/>
    </source>
</evidence>
<reference evidence="3" key="1">
    <citation type="journal article" date="2019" name="Int. J. Syst. Evol. Microbiol.">
        <title>The Global Catalogue of Microorganisms (GCM) 10K type strain sequencing project: providing services to taxonomists for standard genome sequencing and annotation.</title>
        <authorList>
            <consortium name="The Broad Institute Genomics Platform"/>
            <consortium name="The Broad Institute Genome Sequencing Center for Infectious Disease"/>
            <person name="Wu L."/>
            <person name="Ma J."/>
        </authorList>
    </citation>
    <scope>NUCLEOTIDE SEQUENCE [LARGE SCALE GENOMIC DNA]</scope>
    <source>
        <strain evidence="3">JCM 17085</strain>
    </source>
</reference>